<name>C6T9T1_SOYBN</name>
<organism evidence="1">
    <name type="scientific">Glycine max</name>
    <name type="common">Soybean</name>
    <name type="synonym">Glycine hispida</name>
    <dbReference type="NCBI Taxonomy" id="3847"/>
    <lineage>
        <taxon>Eukaryota</taxon>
        <taxon>Viridiplantae</taxon>
        <taxon>Streptophyta</taxon>
        <taxon>Embryophyta</taxon>
        <taxon>Tracheophyta</taxon>
        <taxon>Spermatophyta</taxon>
        <taxon>Magnoliopsida</taxon>
        <taxon>eudicotyledons</taxon>
        <taxon>Gunneridae</taxon>
        <taxon>Pentapetalae</taxon>
        <taxon>rosids</taxon>
        <taxon>fabids</taxon>
        <taxon>Fabales</taxon>
        <taxon>Fabaceae</taxon>
        <taxon>Papilionoideae</taxon>
        <taxon>50 kb inversion clade</taxon>
        <taxon>NPAAA clade</taxon>
        <taxon>indigoferoid/millettioid clade</taxon>
        <taxon>Phaseoleae</taxon>
        <taxon>Glycine</taxon>
        <taxon>Glycine subgen. Soja</taxon>
    </lineage>
</organism>
<protein>
    <submittedName>
        <fullName evidence="1">Uncharacterized protein</fullName>
    </submittedName>
</protein>
<proteinExistence type="evidence at transcript level"/>
<evidence type="ECO:0000313" key="1">
    <source>
        <dbReference type="EMBL" id="ACU18583.1"/>
    </source>
</evidence>
<dbReference type="AlphaFoldDB" id="C6T9T1"/>
<reference evidence="1" key="1">
    <citation type="submission" date="2009-08" db="EMBL/GenBank/DDBJ databases">
        <authorList>
            <person name="Cheung F."/>
            <person name="Xiao Y."/>
            <person name="Chan A."/>
            <person name="Moskal W."/>
            <person name="Town C.D."/>
        </authorList>
    </citation>
    <scope>NUCLEOTIDE SEQUENCE</scope>
</reference>
<dbReference type="EMBL" id="BT094255">
    <property type="protein sequence ID" value="ACU18583.1"/>
    <property type="molecule type" value="mRNA"/>
</dbReference>
<sequence length="99" mass="11177">MNKILIRKVKVIYLCEQATQSTNEGVQDICSRSQNAGLVFSMGLLFSFDFRLAFCRIFMSSTRESSRHFAIFVSLIIRFGFGSSDCFEIPGFELGLPGF</sequence>
<accession>C6T9T1</accession>